<dbReference type="NCBIfam" id="TIGR01967">
    <property type="entry name" value="DEAH_box_HrpA"/>
    <property type="match status" value="1"/>
</dbReference>
<dbReference type="SUPFAM" id="SSF52540">
    <property type="entry name" value="P-loop containing nucleoside triphosphate hydrolases"/>
    <property type="match status" value="1"/>
</dbReference>
<dbReference type="EC" id="3.6.4.13" evidence="7"/>
<dbReference type="InterPro" id="IPR011709">
    <property type="entry name" value="DEAD-box_helicase_OB_fold"/>
</dbReference>
<reference evidence="7" key="1">
    <citation type="journal article" date="2020" name="mSystems">
        <title>Genome- and Community-Level Interaction Insights into Carbon Utilization and Element Cycling Functions of Hydrothermarchaeota in Hydrothermal Sediment.</title>
        <authorList>
            <person name="Zhou Z."/>
            <person name="Liu Y."/>
            <person name="Xu W."/>
            <person name="Pan J."/>
            <person name="Luo Z.H."/>
            <person name="Li M."/>
        </authorList>
    </citation>
    <scope>NUCLEOTIDE SEQUENCE [LARGE SCALE GENOMIC DNA]</scope>
    <source>
        <strain evidence="7">SpSt-339</strain>
    </source>
</reference>
<feature type="domain" description="Helicase ATP-binding" evidence="5">
    <location>
        <begin position="83"/>
        <end position="246"/>
    </location>
</feature>
<keyword evidence="4" id="KW-0067">ATP-binding</keyword>
<keyword evidence="3 7" id="KW-0347">Helicase</keyword>
<dbReference type="InterPro" id="IPR010222">
    <property type="entry name" value="RNA_helicase_HrpA"/>
</dbReference>
<dbReference type="GO" id="GO:0016787">
    <property type="term" value="F:hydrolase activity"/>
    <property type="evidence" value="ECO:0007669"/>
    <property type="project" value="UniProtKB-KW"/>
</dbReference>
<dbReference type="GO" id="GO:0003723">
    <property type="term" value="F:RNA binding"/>
    <property type="evidence" value="ECO:0007669"/>
    <property type="project" value="TreeGrafter"/>
</dbReference>
<dbReference type="Gene3D" id="3.40.50.300">
    <property type="entry name" value="P-loop containing nucleotide triphosphate hydrolases"/>
    <property type="match status" value="2"/>
</dbReference>
<comment type="caution">
    <text evidence="7">The sequence shown here is derived from an EMBL/GenBank/DDBJ whole genome shotgun (WGS) entry which is preliminary data.</text>
</comment>
<dbReference type="Pfam" id="PF21010">
    <property type="entry name" value="HA2_C"/>
    <property type="match status" value="1"/>
</dbReference>
<dbReference type="Pfam" id="PF00270">
    <property type="entry name" value="DEAD"/>
    <property type="match status" value="1"/>
</dbReference>
<dbReference type="SMART" id="SM00490">
    <property type="entry name" value="HELICc"/>
    <property type="match status" value="1"/>
</dbReference>
<dbReference type="Pfam" id="PF04408">
    <property type="entry name" value="WHD_HA2"/>
    <property type="match status" value="1"/>
</dbReference>
<dbReference type="GO" id="GO:0005524">
    <property type="term" value="F:ATP binding"/>
    <property type="evidence" value="ECO:0007669"/>
    <property type="project" value="UniProtKB-KW"/>
</dbReference>
<dbReference type="PROSITE" id="PS51192">
    <property type="entry name" value="HELICASE_ATP_BIND_1"/>
    <property type="match status" value="1"/>
</dbReference>
<dbReference type="InterPro" id="IPR048333">
    <property type="entry name" value="HA2_WH"/>
</dbReference>
<dbReference type="CDD" id="cd18791">
    <property type="entry name" value="SF2_C_RHA"/>
    <property type="match status" value="1"/>
</dbReference>
<dbReference type="InterPro" id="IPR003593">
    <property type="entry name" value="AAA+_ATPase"/>
</dbReference>
<evidence type="ECO:0000259" key="5">
    <source>
        <dbReference type="PROSITE" id="PS51192"/>
    </source>
</evidence>
<gene>
    <name evidence="7" type="primary">hrpA</name>
    <name evidence="7" type="ORF">ENQ76_15835</name>
</gene>
<dbReference type="InterPro" id="IPR007502">
    <property type="entry name" value="Helicase-assoc_dom"/>
</dbReference>
<dbReference type="InterPro" id="IPR014001">
    <property type="entry name" value="Helicase_ATP-bd"/>
</dbReference>
<name>A0A7C2NZA0_9PLAN</name>
<dbReference type="Pfam" id="PF00271">
    <property type="entry name" value="Helicase_C"/>
    <property type="match status" value="1"/>
</dbReference>
<dbReference type="SMART" id="SM00487">
    <property type="entry name" value="DEXDc"/>
    <property type="match status" value="1"/>
</dbReference>
<evidence type="ECO:0000256" key="3">
    <source>
        <dbReference type="ARBA" id="ARBA00022806"/>
    </source>
</evidence>
<protein>
    <submittedName>
        <fullName evidence="7">ATP-dependent RNA helicase HrpA</fullName>
        <ecNumber evidence="7">3.6.4.13</ecNumber>
    </submittedName>
</protein>
<evidence type="ECO:0000313" key="7">
    <source>
        <dbReference type="EMBL" id="HEN16931.1"/>
    </source>
</evidence>
<evidence type="ECO:0000256" key="2">
    <source>
        <dbReference type="ARBA" id="ARBA00022801"/>
    </source>
</evidence>
<dbReference type="PROSITE" id="PS51194">
    <property type="entry name" value="HELICASE_CTER"/>
    <property type="match status" value="1"/>
</dbReference>
<dbReference type="Gene3D" id="1.20.120.1080">
    <property type="match status" value="1"/>
</dbReference>
<sequence>MSVLAQFDALLDETLLADRHRLRRKLRELRDAERKGRPFDQNLERFRAELEQSAALYRLRVAARPKVTYDESLPIHARRDEITQVLANHQVLVVAGETGSGKSTQLPKICLELGRGVAGLIGHTQPRRIAARTIASRIADELHVQLGREVGYQVRFTDATGPQTHIKLMTDGLLLAETQSDRWLNRYDTLILDEAHERSLNIDFLIGYLHRLLPKRPDLKLIITSATIDAERFAEHFRSAVGEVPVIEVSGRMYPVEVMYWDEVGSQKSEFRSDEGHIGPVPLPTAALRIPTSSPADDVDPLVVLADAVDDACQRGGGDVLVFLPTERDIHEAMKTLKGRNLGGVKPDLLPLYARLTVKEQQRVFEPGGGSRRIILATNVAESSLTVPGIRFVVDTGTARISRYSPKSKLQRLPIEPVSKASADQRAGRCGRVGPGVCIRLYGREDYEQRERYTPPEILRSNLAAVILQLESLGLGDVADFPFLDPPKQEAVRDGYKTLFEIGAVDEDRRLTPLGRTLHRLPVDPRIARIIVAGEQEGCLDEILVIAAALEVQDPRERPLEKQQLADEAHSRFADSDSDFLGYLRLWDFYHKLKDDLTRSQLRKACQQNFLSFLRMKEWVDVHRELVELVRTSGIRSRPRDAKPLRALPPVHDWTLPFDPSRFAAIHRALLTGFLSGIAIRTESGEYLAAGNVKTALWPGSGLAGKSSKWLVSAEQVETSRRFLRTVARIDPAWIEPLAGHLVQRSHTEPHWDQNALAVMAIEKVNLFGLPIVPRRRVRYARIDAALSRQLLLRDGLVMGLWPDPPEFLARNLDRARTLAELQTRARQPALLRDEAELVEFYDRRIPPDILDGQRLVHWWRSERRNDSDLLLMTDDDLLAPQAELSSPELFPEQLKINHLELPLTYKHDPGRDDDGVTVTVPHAGLNQLPPERLGWLVPGMLEEKVTALLKSLPKDLRRDLVPLPDTARQVTAALRFGSGSLADAVARAVHEVSGVTLPPAAIQEDKLPEHLRLRIAVVDAKGETLAVGRDLNVLREQLGSAAAATFSESPDPRWNQDGLKTWSFGLLPESVSVERNGLQLTGYPTLLDRGESVSLRLLDTAVQAKHELHRGLRRLFCLAVPRELKQQVDHLPHLNQWVLSSKTMPQPLPLREHLRDLIAERAFLTEEPWPRTQGDFGVRVAAGKTRLPHAAADVVRTLSPLFEAYTQVRRLWERTNHPQFAATRQDVHDQLTQLLMPGFLVETPWSWLVHLPRYLKAIVRRLEKLTAGGGSRDQQQLPGLLPLWNRWKDRHRQIADRGLYDPELEAYRWMLEEYRVMVFAQELGTAVSVSEKRLDRQWAQVAKS</sequence>
<feature type="domain" description="Helicase C-terminal" evidence="6">
    <location>
        <begin position="304"/>
        <end position="474"/>
    </location>
</feature>
<dbReference type="EMBL" id="DSOK01000433">
    <property type="protein sequence ID" value="HEN16931.1"/>
    <property type="molecule type" value="Genomic_DNA"/>
</dbReference>
<organism evidence="7">
    <name type="scientific">Schlesneria paludicola</name>
    <dbReference type="NCBI Taxonomy" id="360056"/>
    <lineage>
        <taxon>Bacteria</taxon>
        <taxon>Pseudomonadati</taxon>
        <taxon>Planctomycetota</taxon>
        <taxon>Planctomycetia</taxon>
        <taxon>Planctomycetales</taxon>
        <taxon>Planctomycetaceae</taxon>
        <taxon>Schlesneria</taxon>
    </lineage>
</organism>
<dbReference type="PANTHER" id="PTHR18934">
    <property type="entry name" value="ATP-DEPENDENT RNA HELICASE"/>
    <property type="match status" value="1"/>
</dbReference>
<dbReference type="SMART" id="SM00847">
    <property type="entry name" value="HA2"/>
    <property type="match status" value="1"/>
</dbReference>
<keyword evidence="1" id="KW-0547">Nucleotide-binding</keyword>
<dbReference type="InterPro" id="IPR011545">
    <property type="entry name" value="DEAD/DEAH_box_helicase_dom"/>
</dbReference>
<dbReference type="FunFam" id="1.20.120.1080:FF:000005">
    <property type="entry name" value="ATP-dependent helicase HrpA"/>
    <property type="match status" value="1"/>
</dbReference>
<evidence type="ECO:0000256" key="1">
    <source>
        <dbReference type="ARBA" id="ARBA00022741"/>
    </source>
</evidence>
<dbReference type="InterPro" id="IPR027417">
    <property type="entry name" value="P-loop_NTPase"/>
</dbReference>
<proteinExistence type="predicted"/>
<dbReference type="GO" id="GO:0003724">
    <property type="term" value="F:RNA helicase activity"/>
    <property type="evidence" value="ECO:0007669"/>
    <property type="project" value="UniProtKB-EC"/>
</dbReference>
<dbReference type="Pfam" id="PF07717">
    <property type="entry name" value="OB_NTP_bind"/>
    <property type="match status" value="1"/>
</dbReference>
<evidence type="ECO:0000256" key="4">
    <source>
        <dbReference type="ARBA" id="ARBA00022840"/>
    </source>
</evidence>
<dbReference type="Pfam" id="PF11898">
    <property type="entry name" value="DUF3418"/>
    <property type="match status" value="1"/>
</dbReference>
<accession>A0A7C2NZA0</accession>
<dbReference type="InterPro" id="IPR024590">
    <property type="entry name" value="HrpA_C"/>
</dbReference>
<keyword evidence="2 7" id="KW-0378">Hydrolase</keyword>
<dbReference type="SMART" id="SM00382">
    <property type="entry name" value="AAA"/>
    <property type="match status" value="1"/>
</dbReference>
<evidence type="ECO:0000259" key="6">
    <source>
        <dbReference type="PROSITE" id="PS51194"/>
    </source>
</evidence>
<dbReference type="PANTHER" id="PTHR18934:SF99">
    <property type="entry name" value="ATP-DEPENDENT RNA HELICASE DHX37-RELATED"/>
    <property type="match status" value="1"/>
</dbReference>
<dbReference type="InterPro" id="IPR001650">
    <property type="entry name" value="Helicase_C-like"/>
</dbReference>